<sequence length="756" mass="85482">MVKITGEGLVARLEAHQHKKRMPLVYALEKSLGWRILSEGWRAAAKGLKSNCFIVSPNETYFTCMTQSELFQTERLNAPIHSLDWSGQHLLAGTNKGTVKLFNVEGDFDDEDMPAKFVKLGNYVSPSMEGTIHSRHLPSYSHNTFVKAVAFSPNYLDGQTSSSPVSSSSSTGSLNETQSYRPSGHFLSITANNLHIWDVNEERKPAYIQTTDKNNLQCANWSHHAPYSLIATAGDGRSLNIIDTRVPTNHQDGVVWRAPNAHDRPITTTAFSPFVPYWLASGGEDCMANIWDIRSSCHLPVGKIDGHLGTVKSISWSNLRPENISTTSSDGTMRMWTLSSDAIPIWDTYNKLTKSYEKNRQPVFQTIWEKRDWLRHEFKTKNEWQFKDIPDNEEPSQDSCSETMMLVGAFGIGEWGKCDGVPIYVGEDSETSKGHVVSVIASKTYPGLYYTATDRGQLTAQTVRFSILTELDCNHIYDSVKNPLAFQFECDAYCRRIRDAKKVLAELESDQPTTQEKEYLSDKDIAALKESLVPMNQITPEEWEIDSIPDPNSTLTSDRLWNNDDRWDFSINRFRDDLNYWSRRMAPGYNTCFNIPFDLSDILEEKVEPEMDNTTPQGDIELSSPEIKKEDTPLVTPEEEPTEELFEDNMSNLSRSRTAISYTSGKSRATRSDSIRSNINQTLRRNSRSSHSSEATSSILRNNNPLKSLKRVFSRTKPHGTSSTERKNTPEEPMPSPSSPLKRKSTIRRNAILGSF</sequence>
<dbReference type="PANTHER" id="PTHR14205:SF15">
    <property type="entry name" value="EARP AND GARP COMPLEX-INTERACTING PROTEIN 1"/>
    <property type="match status" value="1"/>
</dbReference>
<gene>
    <name evidence="6" type="ORF">PHYBLDRAFT_144652</name>
</gene>
<dbReference type="RefSeq" id="XP_018292235.1">
    <property type="nucleotide sequence ID" value="XM_018431262.1"/>
</dbReference>
<keyword evidence="7" id="KW-1185">Reference proteome</keyword>
<dbReference type="Gene3D" id="2.130.10.10">
    <property type="entry name" value="YVTN repeat-like/Quinoprotein amine dehydrogenase"/>
    <property type="match status" value="1"/>
</dbReference>
<proteinExistence type="inferred from homology"/>
<evidence type="ECO:0000256" key="5">
    <source>
        <dbReference type="SAM" id="MobiDB-lite"/>
    </source>
</evidence>
<dbReference type="InParanoid" id="A0A162XDS6"/>
<feature type="repeat" description="WD" evidence="4">
    <location>
        <begin position="259"/>
        <end position="295"/>
    </location>
</feature>
<evidence type="ECO:0000256" key="1">
    <source>
        <dbReference type="ARBA" id="ARBA00005672"/>
    </source>
</evidence>
<dbReference type="STRING" id="763407.A0A162XDS6"/>
<dbReference type="GO" id="GO:0016567">
    <property type="term" value="P:protein ubiquitination"/>
    <property type="evidence" value="ECO:0007669"/>
    <property type="project" value="TreeGrafter"/>
</dbReference>
<dbReference type="InterPro" id="IPR036322">
    <property type="entry name" value="WD40_repeat_dom_sf"/>
</dbReference>
<feature type="compositionally biased region" description="Basic residues" evidence="5">
    <location>
        <begin position="708"/>
        <end position="718"/>
    </location>
</feature>
<evidence type="ECO:0000313" key="6">
    <source>
        <dbReference type="EMBL" id="OAD74195.1"/>
    </source>
</evidence>
<dbReference type="EMBL" id="KV440979">
    <property type="protein sequence ID" value="OAD74195.1"/>
    <property type="molecule type" value="Genomic_DNA"/>
</dbReference>
<dbReference type="InterPro" id="IPR001680">
    <property type="entry name" value="WD40_rpt"/>
</dbReference>
<dbReference type="PANTHER" id="PTHR14205">
    <property type="entry name" value="WD-REPEAT PROTEIN"/>
    <property type="match status" value="1"/>
</dbReference>
<comment type="similarity">
    <text evidence="1">Belongs to the WD repeat EIPR1 family.</text>
</comment>
<feature type="compositionally biased region" description="Polar residues" evidence="5">
    <location>
        <begin position="649"/>
        <end position="667"/>
    </location>
</feature>
<feature type="compositionally biased region" description="Low complexity" evidence="5">
    <location>
        <begin position="689"/>
        <end position="698"/>
    </location>
</feature>
<protein>
    <submittedName>
        <fullName evidence="6">Uncharacterized protein</fullName>
    </submittedName>
</protein>
<name>A0A162XDS6_PHYB8</name>
<evidence type="ECO:0000256" key="3">
    <source>
        <dbReference type="ARBA" id="ARBA00022737"/>
    </source>
</evidence>
<dbReference type="Proteomes" id="UP000077315">
    <property type="component" value="Unassembled WGS sequence"/>
</dbReference>
<dbReference type="OrthoDB" id="361494at2759"/>
<dbReference type="AlphaFoldDB" id="A0A162XDS6"/>
<dbReference type="PROSITE" id="PS50082">
    <property type="entry name" value="WD_REPEATS_2"/>
    <property type="match status" value="2"/>
</dbReference>
<reference evidence="7" key="1">
    <citation type="submission" date="2015-06" db="EMBL/GenBank/DDBJ databases">
        <title>Expansion of signal transduction pathways in fungi by whole-genome duplication.</title>
        <authorList>
            <consortium name="DOE Joint Genome Institute"/>
            <person name="Corrochano L.M."/>
            <person name="Kuo A."/>
            <person name="Marcet-Houben M."/>
            <person name="Polaino S."/>
            <person name="Salamov A."/>
            <person name="Villalobos J.M."/>
            <person name="Alvarez M.I."/>
            <person name="Avalos J."/>
            <person name="Benito E.P."/>
            <person name="Benoit I."/>
            <person name="Burger G."/>
            <person name="Camino L.P."/>
            <person name="Canovas D."/>
            <person name="Cerda-Olmedo E."/>
            <person name="Cheng J.-F."/>
            <person name="Dominguez A."/>
            <person name="Elias M."/>
            <person name="Eslava A.P."/>
            <person name="Glaser F."/>
            <person name="Grimwood J."/>
            <person name="Gutierrez G."/>
            <person name="Heitman J."/>
            <person name="Henrissat B."/>
            <person name="Iturriaga E.A."/>
            <person name="Lang B.F."/>
            <person name="Lavin J.L."/>
            <person name="Lee S."/>
            <person name="Li W."/>
            <person name="Lindquist E."/>
            <person name="Lopez-Garcia S."/>
            <person name="Luque E.M."/>
            <person name="Marcos A.T."/>
            <person name="Martin J."/>
            <person name="McCluskey K."/>
            <person name="Medina H.R."/>
            <person name="Miralles-Duran A."/>
            <person name="Miyazaki A."/>
            <person name="Munoz-Torres E."/>
            <person name="Oguiza J.A."/>
            <person name="Ohm R."/>
            <person name="Olmedo M."/>
            <person name="Orejas M."/>
            <person name="Ortiz-Castellanos L."/>
            <person name="Pisabarro A.G."/>
            <person name="Rodriguez-Romero J."/>
            <person name="Ruiz-Herrera J."/>
            <person name="Ruiz-Vazquez R."/>
            <person name="Sanz C."/>
            <person name="Schackwitz W."/>
            <person name="Schmutz J."/>
            <person name="Shahriari M."/>
            <person name="Shelest E."/>
            <person name="Silva-Franco F."/>
            <person name="Soanes D."/>
            <person name="Syed K."/>
            <person name="Tagua V.G."/>
            <person name="Talbot N.J."/>
            <person name="Thon M."/>
            <person name="De vries R.P."/>
            <person name="Wiebenga A."/>
            <person name="Yadav J.S."/>
            <person name="Braun E.L."/>
            <person name="Baker S."/>
            <person name="Garre V."/>
            <person name="Horwitz B."/>
            <person name="Torres-Martinez S."/>
            <person name="Idnurm A."/>
            <person name="Herrera-Estrella A."/>
            <person name="Gabaldon T."/>
            <person name="Grigoriev I.V."/>
        </authorList>
    </citation>
    <scope>NUCLEOTIDE SEQUENCE [LARGE SCALE GENOMIC DNA]</scope>
    <source>
        <strain evidence="7">NRRL 1555(-)</strain>
    </source>
</reference>
<evidence type="ECO:0000256" key="4">
    <source>
        <dbReference type="PROSITE-ProRule" id="PRU00221"/>
    </source>
</evidence>
<dbReference type="Pfam" id="PF00400">
    <property type="entry name" value="WD40"/>
    <property type="match status" value="2"/>
</dbReference>
<keyword evidence="2 4" id="KW-0853">WD repeat</keyword>
<keyword evidence="3" id="KW-0677">Repeat</keyword>
<evidence type="ECO:0000256" key="2">
    <source>
        <dbReference type="ARBA" id="ARBA00022574"/>
    </source>
</evidence>
<feature type="region of interest" description="Disordered" evidence="5">
    <location>
        <begin position="609"/>
        <end position="756"/>
    </location>
</feature>
<feature type="repeat" description="WD" evidence="4">
    <location>
        <begin position="304"/>
        <end position="340"/>
    </location>
</feature>
<dbReference type="InterPro" id="IPR040323">
    <property type="entry name" value="EIPR1"/>
</dbReference>
<evidence type="ECO:0000313" key="7">
    <source>
        <dbReference type="Proteomes" id="UP000077315"/>
    </source>
</evidence>
<accession>A0A162XDS6</accession>
<dbReference type="GeneID" id="28992168"/>
<dbReference type="SUPFAM" id="SSF50978">
    <property type="entry name" value="WD40 repeat-like"/>
    <property type="match status" value="1"/>
</dbReference>
<dbReference type="PROSITE" id="PS00678">
    <property type="entry name" value="WD_REPEATS_1"/>
    <property type="match status" value="1"/>
</dbReference>
<dbReference type="PROSITE" id="PS50294">
    <property type="entry name" value="WD_REPEATS_REGION"/>
    <property type="match status" value="1"/>
</dbReference>
<dbReference type="InterPro" id="IPR015943">
    <property type="entry name" value="WD40/YVTN_repeat-like_dom_sf"/>
</dbReference>
<dbReference type="SMART" id="SM00320">
    <property type="entry name" value="WD40"/>
    <property type="match status" value="5"/>
</dbReference>
<dbReference type="VEuPathDB" id="FungiDB:PHYBLDRAFT_144652"/>
<dbReference type="InterPro" id="IPR019775">
    <property type="entry name" value="WD40_repeat_CS"/>
</dbReference>
<organism evidence="6 7">
    <name type="scientific">Phycomyces blakesleeanus (strain ATCC 8743b / DSM 1359 / FGSC 10004 / NBRC 33097 / NRRL 1555)</name>
    <dbReference type="NCBI Taxonomy" id="763407"/>
    <lineage>
        <taxon>Eukaryota</taxon>
        <taxon>Fungi</taxon>
        <taxon>Fungi incertae sedis</taxon>
        <taxon>Mucoromycota</taxon>
        <taxon>Mucoromycotina</taxon>
        <taxon>Mucoromycetes</taxon>
        <taxon>Mucorales</taxon>
        <taxon>Phycomycetaceae</taxon>
        <taxon>Phycomyces</taxon>
    </lineage>
</organism>
<feature type="compositionally biased region" description="Acidic residues" evidence="5">
    <location>
        <begin position="637"/>
        <end position="647"/>
    </location>
</feature>